<feature type="non-terminal residue" evidence="2">
    <location>
        <position position="394"/>
    </location>
</feature>
<feature type="compositionally biased region" description="Low complexity" evidence="1">
    <location>
        <begin position="228"/>
        <end position="241"/>
    </location>
</feature>
<sequence>MALRASGLVGNKTLHEVSGCVCDLCGKVADSEVSEVTALDCSYQNCDAMSAIYHQACLEKFLKAQKCERNRKIGFPCPRGHGKATVHSEPCRGKILKSHPVCIRGEANKKRRQEQQDQLLKQQQEADKGARREAEATKAKPRPPPKPQEPVAVAQKKAPATAKPSILSEAEALAELRRKLNLERGAGAGAGAPVAPPVRAASPAPVPLQRKRSMVLLEEFLVLKPGGQAAGAAAGSTRAASPAPPMPNAWAARAGSLPLAGLGLNGGEGPSEAGAARCAGVDSDDAGAHPLSAEFPSIGSAGDGATPVQPRRQQGPDATPAPVEAPLGVWARRPAAVLAAEPLPAHARQVPEAEQPGEWEELRPDEEGADGPCSLDDSSRSPFPLCAPVPGAGG</sequence>
<protein>
    <submittedName>
        <fullName evidence="2">Uncharacterized protein</fullName>
    </submittedName>
</protein>
<dbReference type="EMBL" id="GDKF01003575">
    <property type="protein sequence ID" value="JAT75047.1"/>
    <property type="molecule type" value="Transcribed_RNA"/>
</dbReference>
<evidence type="ECO:0000256" key="1">
    <source>
        <dbReference type="SAM" id="MobiDB-lite"/>
    </source>
</evidence>
<reference evidence="2" key="1">
    <citation type="submission" date="2015-08" db="EMBL/GenBank/DDBJ databases">
        <authorList>
            <person name="Babu N.S."/>
            <person name="Beckwith C.J."/>
            <person name="Beseler K.G."/>
            <person name="Brison A."/>
            <person name="Carone J.V."/>
            <person name="Caskin T.P."/>
            <person name="Diamond M."/>
            <person name="Durham M.E."/>
            <person name="Foxe J.M."/>
            <person name="Go M."/>
            <person name="Henderson B.A."/>
            <person name="Jones I.B."/>
            <person name="McGettigan J.A."/>
            <person name="Micheletti S.J."/>
            <person name="Nasrallah M.E."/>
            <person name="Ortiz D."/>
            <person name="Piller C.R."/>
            <person name="Privatt S.R."/>
            <person name="Schneider S.L."/>
            <person name="Sharp S."/>
            <person name="Smith T.C."/>
            <person name="Stanton J.D."/>
            <person name="Ullery H.E."/>
            <person name="Wilson R.J."/>
            <person name="Serrano M.G."/>
            <person name="Buck G."/>
            <person name="Lee V."/>
            <person name="Wang Y."/>
            <person name="Carvalho R."/>
            <person name="Voegtly L."/>
            <person name="Shi R."/>
            <person name="Duckworth R."/>
            <person name="Johnson A."/>
            <person name="Loviza R."/>
            <person name="Walstead R."/>
            <person name="Shah Z."/>
            <person name="Kiflezghi M."/>
            <person name="Wade K."/>
            <person name="Ball S.L."/>
            <person name="Bradley K.W."/>
            <person name="Asai D.J."/>
            <person name="Bowman C.A."/>
            <person name="Russell D.A."/>
            <person name="Pope W.H."/>
            <person name="Jacobs-Sera D."/>
            <person name="Hendrix R.W."/>
            <person name="Hatfull G.F."/>
        </authorList>
    </citation>
    <scope>NUCLEOTIDE SEQUENCE</scope>
</reference>
<organism evidence="2">
    <name type="scientific">Auxenochlorella protothecoides</name>
    <name type="common">Green microalga</name>
    <name type="synonym">Chlorella protothecoides</name>
    <dbReference type="NCBI Taxonomy" id="3075"/>
    <lineage>
        <taxon>Eukaryota</taxon>
        <taxon>Viridiplantae</taxon>
        <taxon>Chlorophyta</taxon>
        <taxon>core chlorophytes</taxon>
        <taxon>Trebouxiophyceae</taxon>
        <taxon>Chlorellales</taxon>
        <taxon>Chlorellaceae</taxon>
        <taxon>Auxenochlorella</taxon>
    </lineage>
</organism>
<feature type="compositionally biased region" description="Low complexity" evidence="1">
    <location>
        <begin position="191"/>
        <end position="203"/>
    </location>
</feature>
<proteinExistence type="predicted"/>
<feature type="region of interest" description="Disordered" evidence="1">
    <location>
        <begin position="342"/>
        <end position="394"/>
    </location>
</feature>
<feature type="region of interest" description="Disordered" evidence="1">
    <location>
        <begin position="108"/>
        <end position="166"/>
    </location>
</feature>
<name>A0A1D2A779_AUXPR</name>
<feature type="region of interest" description="Disordered" evidence="1">
    <location>
        <begin position="228"/>
        <end position="326"/>
    </location>
</feature>
<accession>A0A1D2A779</accession>
<feature type="compositionally biased region" description="Basic and acidic residues" evidence="1">
    <location>
        <begin position="124"/>
        <end position="138"/>
    </location>
</feature>
<evidence type="ECO:0000313" key="2">
    <source>
        <dbReference type="EMBL" id="JAT75047.1"/>
    </source>
</evidence>
<feature type="region of interest" description="Disordered" evidence="1">
    <location>
        <begin position="186"/>
        <end position="206"/>
    </location>
</feature>
<dbReference type="AlphaFoldDB" id="A0A1D2A779"/>
<gene>
    <name evidence="2" type="ORF">g.7992</name>
</gene>